<keyword evidence="1" id="KW-0472">Membrane</keyword>
<dbReference type="RefSeq" id="WP_086856711.1">
    <property type="nucleotide sequence ID" value="NZ_JADBEG010000001.1"/>
</dbReference>
<feature type="transmembrane region" description="Helical" evidence="1">
    <location>
        <begin position="23"/>
        <end position="43"/>
    </location>
</feature>
<evidence type="ECO:0000313" key="3">
    <source>
        <dbReference type="Proteomes" id="UP000631670"/>
    </source>
</evidence>
<dbReference type="Proteomes" id="UP000631670">
    <property type="component" value="Unassembled WGS sequence"/>
</dbReference>
<accession>A0ABR9I862</accession>
<dbReference type="EMBL" id="JADBEG010000001">
    <property type="protein sequence ID" value="MBE1499364.1"/>
    <property type="molecule type" value="Genomic_DNA"/>
</dbReference>
<reference evidence="2 3" key="1">
    <citation type="submission" date="2020-10" db="EMBL/GenBank/DDBJ databases">
        <title>Sequencing the genomes of 1000 actinobacteria strains.</title>
        <authorList>
            <person name="Klenk H.-P."/>
        </authorList>
    </citation>
    <scope>NUCLEOTIDE SEQUENCE [LARGE SCALE GENOMIC DNA]</scope>
    <source>
        <strain evidence="2 3">DSM 44653</strain>
    </source>
</reference>
<evidence type="ECO:0000313" key="2">
    <source>
        <dbReference type="EMBL" id="MBE1499364.1"/>
    </source>
</evidence>
<keyword evidence="1" id="KW-0812">Transmembrane</keyword>
<protein>
    <submittedName>
        <fullName evidence="2">Uncharacterized protein</fullName>
    </submittedName>
</protein>
<keyword evidence="1" id="KW-1133">Transmembrane helix</keyword>
<evidence type="ECO:0000256" key="1">
    <source>
        <dbReference type="SAM" id="Phobius"/>
    </source>
</evidence>
<comment type="caution">
    <text evidence="2">The sequence shown here is derived from an EMBL/GenBank/DDBJ whole genome shotgun (WGS) entry which is preliminary data.</text>
</comment>
<keyword evidence="3" id="KW-1185">Reference proteome</keyword>
<name>A0ABR9I862_9PSEU</name>
<proteinExistence type="predicted"/>
<organism evidence="2 3">
    <name type="scientific">Amycolatopsis lexingtonensis</name>
    <dbReference type="NCBI Taxonomy" id="218822"/>
    <lineage>
        <taxon>Bacteria</taxon>
        <taxon>Bacillati</taxon>
        <taxon>Actinomycetota</taxon>
        <taxon>Actinomycetes</taxon>
        <taxon>Pseudonocardiales</taxon>
        <taxon>Pseudonocardiaceae</taxon>
        <taxon>Amycolatopsis</taxon>
    </lineage>
</organism>
<gene>
    <name evidence="2" type="ORF">H4696_006464</name>
</gene>
<sequence length="66" mass="6994">MLFTHPSTLDLLPREGVPATARIWPGALFMVLLMVFSVVMTMLGNSGATSVGYAVLLGTTAARLTK</sequence>